<comment type="caution">
    <text evidence="1">The sequence shown here is derived from an EMBL/GenBank/DDBJ whole genome shotgun (WGS) entry which is preliminary data.</text>
</comment>
<evidence type="ECO:0000313" key="2">
    <source>
        <dbReference type="Proteomes" id="UP000828048"/>
    </source>
</evidence>
<reference evidence="1 2" key="1">
    <citation type="journal article" date="2021" name="Hortic Res">
        <title>High-quality reference genome and annotation aids understanding of berry development for evergreen blueberry (Vaccinium darrowii).</title>
        <authorList>
            <person name="Yu J."/>
            <person name="Hulse-Kemp A.M."/>
            <person name="Babiker E."/>
            <person name="Staton M."/>
        </authorList>
    </citation>
    <scope>NUCLEOTIDE SEQUENCE [LARGE SCALE GENOMIC DNA]</scope>
    <source>
        <strain evidence="2">cv. NJ 8807/NJ 8810</strain>
        <tissue evidence="1">Young leaf</tissue>
    </source>
</reference>
<protein>
    <submittedName>
        <fullName evidence="1">Uncharacterized protein</fullName>
    </submittedName>
</protein>
<organism evidence="1 2">
    <name type="scientific">Vaccinium darrowii</name>
    <dbReference type="NCBI Taxonomy" id="229202"/>
    <lineage>
        <taxon>Eukaryota</taxon>
        <taxon>Viridiplantae</taxon>
        <taxon>Streptophyta</taxon>
        <taxon>Embryophyta</taxon>
        <taxon>Tracheophyta</taxon>
        <taxon>Spermatophyta</taxon>
        <taxon>Magnoliopsida</taxon>
        <taxon>eudicotyledons</taxon>
        <taxon>Gunneridae</taxon>
        <taxon>Pentapetalae</taxon>
        <taxon>asterids</taxon>
        <taxon>Ericales</taxon>
        <taxon>Ericaceae</taxon>
        <taxon>Vaccinioideae</taxon>
        <taxon>Vaccinieae</taxon>
        <taxon>Vaccinium</taxon>
    </lineage>
</organism>
<gene>
    <name evidence="1" type="ORF">Vadar_021136</name>
</gene>
<dbReference type="EMBL" id="CM037157">
    <property type="protein sequence ID" value="KAH7849664.1"/>
    <property type="molecule type" value="Genomic_DNA"/>
</dbReference>
<dbReference type="Proteomes" id="UP000828048">
    <property type="component" value="Chromosome 7"/>
</dbReference>
<evidence type="ECO:0000313" key="1">
    <source>
        <dbReference type="EMBL" id="KAH7849664.1"/>
    </source>
</evidence>
<sequence length="1546" mass="175689">MIEAAYNDCTTNPDKFEKLLKYAEKPLYPGCTKYTKLSALVNFFNFKAGSQISNLWFSNLLKMFGDMLPISNELPSSMYEAGKTLAALGMEYEKIHACPFDCVLYRKELKDETSCPTCQTSRWKLKKNSTEVRTGVPAKVLWYFSPIPRFRKMYNSIETAENLTWHANERESDGLLRHPADSPSWKLVDNMWPDFAAEPRNLRLVLSADGINPHRSLSSRYSCWPVILVTYNLPPWLCMKRKFMMLTLLISGPKQPGNDIDVYLAPLIDDLKILWEVGVEAYDAYRRECFSLKAVLLWTINDLPAFGNLSGCKVKGYYTCPVCGEQTCSHRLKHGKKIIYRGHRRFLSRHHPYRKQKKAFNGEQENREPPVPLSGEEVLRKVEGIETVWGKKNKGQKSRDGAGANCWKKKSIFFVLEYWKYLLVRHILDIMHIEKNLLEAIMGTLLNIPGKTKDGINARLDHVAMGGPEELAPEFGTKKTYLPPACYTLSREEKKRVCKTLFELKVPEGYSSNFRSIVSMEDLKLYGLKSHDCHVLMQQLLPVAIRSVLPKEVRYAITRLCFFFNAICSKVIDVSKLDKLQSDIVTTLCLLEKYFPPSFFDIMVHLTVHLVREVRLCGPVHYQWMYQFERFMKVLKGYVRNHNCPEGCIAESYIVEEAVEFCAEYLSGVDPIGIPNARNMTADNTEIERPLPGGNVVTIDREEWEQAHRYVLENTSDVQPYIEMGSPQDLPSNGGNAAFHRIQMECVQMSFKVDPRSKKKVLSNIATSCRTFRKALTTYIRKHKSDPDIPARPPPNYSFLDQNQWDAFVKHRLTEDFQKLSDENRERQSKNIYPCRLSRKGYAVLEQEQLNMRKKSIEGAKDEGAEEKVTKGQDTEDIDRSVLWKLARQNKNGEYDDEGIKEKAARIDEVTRRSREGSLPIGGSNDILALALDKREHSGRVQAAGEFVTPTAYFHMPRRSIHSSCEEKFKTLMRAMSNKESRVNEREQVPHAPHHTPQSELASSNTMKSHNIGNPQFSPVTIEDSMRTQNDMPPDPKSKVKHSQPCRLAVGSLDNIVTMGKMFEKVGPEEVVHTVPLGDANVRVYIDFVIKKDAILPVPIAGEVYIVGEATGYYVAWPKNLVLLGDEGASKNHGVSSNTMKSYNIGSPQFKHVTVEDNMRTRNDMPTNPKSKVKKSQPCRLAVGSLDNIVAHGEVFEKVGPKEVVHTVPLGDAYVRVYIDFVIKKDAILPVPVAGEVYIVGEATGYYVAWPKNLVLVVDEGGLKNHGVTGNKGASKNLGVAENKGAAQTYRWDDNQVISGNGDCDEYLESLRSFNDYVGSLEYCDAYTISIDEDVFGAKVEVPLVKEDMEYMSQMEDVSVSCITLYISHLCRVMKSANIGRRFNFVNPSAIFGTSIKLVGRSKSYLLASLLQDVENDKLVFVPYNLGVHWILLVIDLSSSTIHYLDSLRPDQIDPNIQVIFGTAMRIYDSSKSNPRKRSLTWMNVKCPRQPTNVECGFYVMRYMKDLIADESILSKKNFNGKTTYTKAEIDEVRVEWMNCVLEYDI</sequence>
<proteinExistence type="predicted"/>
<name>A0ACB7Y9P4_9ERIC</name>
<accession>A0ACB7Y9P4</accession>
<keyword evidence="2" id="KW-1185">Reference proteome</keyword>